<reference evidence="2" key="1">
    <citation type="submission" date="2020-12" db="EMBL/GenBank/DDBJ databases">
        <title>Prauserella sp. ASG 168, a novel actinomycete isolated from cave rock.</title>
        <authorList>
            <person name="Suriyachadkun C."/>
        </authorList>
    </citation>
    <scope>NUCLEOTIDE SEQUENCE</scope>
    <source>
        <strain evidence="2">ASG 168</strain>
    </source>
</reference>
<dbReference type="EMBL" id="JAENJH010000007">
    <property type="protein sequence ID" value="MBK1787652.1"/>
    <property type="molecule type" value="Genomic_DNA"/>
</dbReference>
<keyword evidence="1" id="KW-1133">Transmembrane helix</keyword>
<organism evidence="2 3">
    <name type="scientific">Prauserella cavernicola</name>
    <dbReference type="NCBI Taxonomy" id="2800127"/>
    <lineage>
        <taxon>Bacteria</taxon>
        <taxon>Bacillati</taxon>
        <taxon>Actinomycetota</taxon>
        <taxon>Actinomycetes</taxon>
        <taxon>Pseudonocardiales</taxon>
        <taxon>Pseudonocardiaceae</taxon>
        <taxon>Prauserella</taxon>
    </lineage>
</organism>
<comment type="caution">
    <text evidence="2">The sequence shown here is derived from an EMBL/GenBank/DDBJ whole genome shotgun (WGS) entry which is preliminary data.</text>
</comment>
<evidence type="ECO:0000313" key="3">
    <source>
        <dbReference type="Proteomes" id="UP000635245"/>
    </source>
</evidence>
<dbReference type="AlphaFoldDB" id="A0A934QWW4"/>
<proteinExistence type="predicted"/>
<sequence length="80" mass="9330">MSSVVWIALAAAAGVLLLSFLFDLRARRRGHRFRDSGSMWRDVREVRRDTRAGKTGGWFRKDIGWTHNSRRDDGDHRGFR</sequence>
<keyword evidence="1" id="KW-0472">Membrane</keyword>
<dbReference type="Proteomes" id="UP000635245">
    <property type="component" value="Unassembled WGS sequence"/>
</dbReference>
<accession>A0A934QWW4</accession>
<gene>
    <name evidence="2" type="ORF">JHE00_25275</name>
</gene>
<keyword evidence="3" id="KW-1185">Reference proteome</keyword>
<name>A0A934QWW4_9PSEU</name>
<evidence type="ECO:0000313" key="2">
    <source>
        <dbReference type="EMBL" id="MBK1787652.1"/>
    </source>
</evidence>
<dbReference type="RefSeq" id="WP_200322502.1">
    <property type="nucleotide sequence ID" value="NZ_JAENJH010000007.1"/>
</dbReference>
<evidence type="ECO:0000256" key="1">
    <source>
        <dbReference type="SAM" id="Phobius"/>
    </source>
</evidence>
<keyword evidence="1" id="KW-0812">Transmembrane</keyword>
<feature type="transmembrane region" description="Helical" evidence="1">
    <location>
        <begin position="6"/>
        <end position="24"/>
    </location>
</feature>
<protein>
    <submittedName>
        <fullName evidence="2">Uncharacterized protein</fullName>
    </submittedName>
</protein>